<feature type="transmembrane region" description="Helical" evidence="6">
    <location>
        <begin position="72"/>
        <end position="93"/>
    </location>
</feature>
<reference evidence="8" key="1">
    <citation type="journal article" date="2020" name="mSystems">
        <title>Genome- and Community-Level Interaction Insights into Carbon Utilization and Element Cycling Functions of Hydrothermarchaeota in Hydrothermal Sediment.</title>
        <authorList>
            <person name="Zhou Z."/>
            <person name="Liu Y."/>
            <person name="Xu W."/>
            <person name="Pan J."/>
            <person name="Luo Z.H."/>
            <person name="Li M."/>
        </authorList>
    </citation>
    <scope>NUCLEOTIDE SEQUENCE [LARGE SCALE GENOMIC DNA]</scope>
    <source>
        <strain evidence="8">SpSt-897</strain>
    </source>
</reference>
<evidence type="ECO:0000259" key="7">
    <source>
        <dbReference type="Pfam" id="PF01699"/>
    </source>
</evidence>
<comment type="subcellular location">
    <subcellularLocation>
        <location evidence="1">Membrane</location>
        <topology evidence="1">Multi-pass membrane protein</topology>
    </subcellularLocation>
</comment>
<organism evidence="8">
    <name type="scientific">Desulfobacca acetoxidans</name>
    <dbReference type="NCBI Taxonomy" id="60893"/>
    <lineage>
        <taxon>Bacteria</taxon>
        <taxon>Pseudomonadati</taxon>
        <taxon>Thermodesulfobacteriota</taxon>
        <taxon>Desulfobaccia</taxon>
        <taxon>Desulfobaccales</taxon>
        <taxon>Desulfobaccaceae</taxon>
        <taxon>Desulfobacca</taxon>
    </lineage>
</organism>
<dbReference type="InterPro" id="IPR004837">
    <property type="entry name" value="NaCa_Exmemb"/>
</dbReference>
<keyword evidence="4 6" id="KW-0472">Membrane</keyword>
<feature type="transmembrane region" description="Helical" evidence="6">
    <location>
        <begin position="41"/>
        <end position="63"/>
    </location>
</feature>
<feature type="region of interest" description="Disordered" evidence="5">
    <location>
        <begin position="1"/>
        <end position="30"/>
    </location>
</feature>
<proteinExistence type="predicted"/>
<dbReference type="InterPro" id="IPR044880">
    <property type="entry name" value="NCX_ion-bd_dom_sf"/>
</dbReference>
<dbReference type="Pfam" id="PF01699">
    <property type="entry name" value="Na_Ca_ex"/>
    <property type="match status" value="1"/>
</dbReference>
<feature type="domain" description="Sodium/calcium exchanger membrane region" evidence="7">
    <location>
        <begin position="29"/>
        <end position="114"/>
    </location>
</feature>
<comment type="caution">
    <text evidence="8">The sequence shown here is derived from an EMBL/GenBank/DDBJ whole genome shotgun (WGS) entry which is preliminary data.</text>
</comment>
<accession>A0A7C3Z7V4</accession>
<dbReference type="EMBL" id="DTMF01000122">
    <property type="protein sequence ID" value="HGF33650.1"/>
    <property type="molecule type" value="Genomic_DNA"/>
</dbReference>
<evidence type="ECO:0000256" key="1">
    <source>
        <dbReference type="ARBA" id="ARBA00004141"/>
    </source>
</evidence>
<dbReference type="Gene3D" id="1.20.1420.30">
    <property type="entry name" value="NCX, central ion-binding region"/>
    <property type="match status" value="1"/>
</dbReference>
<evidence type="ECO:0000256" key="4">
    <source>
        <dbReference type="ARBA" id="ARBA00023136"/>
    </source>
</evidence>
<feature type="transmembrane region" description="Helical" evidence="6">
    <location>
        <begin position="99"/>
        <end position="120"/>
    </location>
</feature>
<keyword evidence="3 6" id="KW-1133">Transmembrane helix</keyword>
<dbReference type="GO" id="GO:0055085">
    <property type="term" value="P:transmembrane transport"/>
    <property type="evidence" value="ECO:0007669"/>
    <property type="project" value="InterPro"/>
</dbReference>
<dbReference type="AlphaFoldDB" id="A0A7C3Z7V4"/>
<evidence type="ECO:0000256" key="6">
    <source>
        <dbReference type="SAM" id="Phobius"/>
    </source>
</evidence>
<sequence length="122" mass="12908">MSGGLGPRRNPRGGDSPGHRRQFGGIGGAIIPAKQGHPEVVIGNVAGSCVFQLLFPLGIAALIRPLQGEPVALYYVFPAVAFSWLLLAAVVWHGKTPRWAGVGMMALYLLFVAGTVMFGLRI</sequence>
<evidence type="ECO:0000256" key="2">
    <source>
        <dbReference type="ARBA" id="ARBA00022692"/>
    </source>
</evidence>
<protein>
    <recommendedName>
        <fullName evidence="7">Sodium/calcium exchanger membrane region domain-containing protein</fullName>
    </recommendedName>
</protein>
<evidence type="ECO:0000256" key="3">
    <source>
        <dbReference type="ARBA" id="ARBA00022989"/>
    </source>
</evidence>
<keyword evidence="2 6" id="KW-0812">Transmembrane</keyword>
<name>A0A7C3Z7V4_9BACT</name>
<evidence type="ECO:0000313" key="8">
    <source>
        <dbReference type="EMBL" id="HGF33650.1"/>
    </source>
</evidence>
<gene>
    <name evidence="8" type="ORF">ENW96_04565</name>
</gene>
<evidence type="ECO:0000256" key="5">
    <source>
        <dbReference type="SAM" id="MobiDB-lite"/>
    </source>
</evidence>
<dbReference type="GO" id="GO:0016020">
    <property type="term" value="C:membrane"/>
    <property type="evidence" value="ECO:0007669"/>
    <property type="project" value="UniProtKB-SubCell"/>
</dbReference>